<evidence type="ECO:0000313" key="1">
    <source>
        <dbReference type="EMBL" id="KAF2305082.1"/>
    </source>
</evidence>
<accession>A0A6A6LUD3</accession>
<comment type="caution">
    <text evidence="1">The sequence shown here is derived from an EMBL/GenBank/DDBJ whole genome shotgun (WGS) entry which is preliminary data.</text>
</comment>
<keyword evidence="2" id="KW-1185">Reference proteome</keyword>
<dbReference type="AlphaFoldDB" id="A0A6A6LUD3"/>
<dbReference type="InterPro" id="IPR022251">
    <property type="entry name" value="DUF3774_wound-induced"/>
</dbReference>
<dbReference type="EMBL" id="JAAGAX010000008">
    <property type="protein sequence ID" value="KAF2305082.1"/>
    <property type="molecule type" value="Genomic_DNA"/>
</dbReference>
<dbReference type="PANTHER" id="PTHR33090">
    <property type="entry name" value="DUF3774 DOMAIN PROTEIN-RELATED"/>
    <property type="match status" value="1"/>
</dbReference>
<sequence>MDCVGRWVLGELGRAWRMPCGQSYQFSASTQTMVVFQAGMRVVQGMKDQTFKCDSTVKSLKDSVYSSSSKQTRRFSGAVNSGDFKAAKNDQKLKQAEESLRTVMYLSCWGPN</sequence>
<name>A0A6A6LUD3_HEVBR</name>
<organism evidence="1 2">
    <name type="scientific">Hevea brasiliensis</name>
    <name type="common">Para rubber tree</name>
    <name type="synonym">Siphonia brasiliensis</name>
    <dbReference type="NCBI Taxonomy" id="3981"/>
    <lineage>
        <taxon>Eukaryota</taxon>
        <taxon>Viridiplantae</taxon>
        <taxon>Streptophyta</taxon>
        <taxon>Embryophyta</taxon>
        <taxon>Tracheophyta</taxon>
        <taxon>Spermatophyta</taxon>
        <taxon>Magnoliopsida</taxon>
        <taxon>eudicotyledons</taxon>
        <taxon>Gunneridae</taxon>
        <taxon>Pentapetalae</taxon>
        <taxon>rosids</taxon>
        <taxon>fabids</taxon>
        <taxon>Malpighiales</taxon>
        <taxon>Euphorbiaceae</taxon>
        <taxon>Crotonoideae</taxon>
        <taxon>Micrandreae</taxon>
        <taxon>Hevea</taxon>
    </lineage>
</organism>
<reference evidence="1 2" key="1">
    <citation type="journal article" date="2020" name="Mol. Plant">
        <title>The Chromosome-Based Rubber Tree Genome Provides New Insights into Spurge Genome Evolution and Rubber Biosynthesis.</title>
        <authorList>
            <person name="Liu J."/>
            <person name="Shi C."/>
            <person name="Shi C.C."/>
            <person name="Li W."/>
            <person name="Zhang Q.J."/>
            <person name="Zhang Y."/>
            <person name="Li K."/>
            <person name="Lu H.F."/>
            <person name="Shi C."/>
            <person name="Zhu S.T."/>
            <person name="Xiao Z.Y."/>
            <person name="Nan H."/>
            <person name="Yue Y."/>
            <person name="Zhu X.G."/>
            <person name="Wu Y."/>
            <person name="Hong X.N."/>
            <person name="Fan G.Y."/>
            <person name="Tong Y."/>
            <person name="Zhang D."/>
            <person name="Mao C.L."/>
            <person name="Liu Y.L."/>
            <person name="Hao S.J."/>
            <person name="Liu W.Q."/>
            <person name="Lv M.Q."/>
            <person name="Zhang H.B."/>
            <person name="Liu Y."/>
            <person name="Hu-Tang G.R."/>
            <person name="Wang J.P."/>
            <person name="Wang J.H."/>
            <person name="Sun Y.H."/>
            <person name="Ni S.B."/>
            <person name="Chen W.B."/>
            <person name="Zhang X.C."/>
            <person name="Jiao Y.N."/>
            <person name="Eichler E.E."/>
            <person name="Li G.H."/>
            <person name="Liu X."/>
            <person name="Gao L.Z."/>
        </authorList>
    </citation>
    <scope>NUCLEOTIDE SEQUENCE [LARGE SCALE GENOMIC DNA]</scope>
    <source>
        <strain evidence="2">cv. GT1</strain>
        <tissue evidence="1">Leaf</tissue>
    </source>
</reference>
<evidence type="ECO:0000313" key="2">
    <source>
        <dbReference type="Proteomes" id="UP000467840"/>
    </source>
</evidence>
<dbReference type="Pfam" id="PF12609">
    <property type="entry name" value="DUF3774"/>
    <property type="match status" value="1"/>
</dbReference>
<dbReference type="Proteomes" id="UP000467840">
    <property type="component" value="Chromosome 9"/>
</dbReference>
<gene>
    <name evidence="1" type="ORF">GH714_001679</name>
</gene>
<proteinExistence type="predicted"/>
<protein>
    <submittedName>
        <fullName evidence="1">Uncharacterized protein</fullName>
    </submittedName>
</protein>